<dbReference type="GO" id="GO:0031956">
    <property type="term" value="F:medium-chain fatty acid-CoA ligase activity"/>
    <property type="evidence" value="ECO:0007669"/>
    <property type="project" value="TreeGrafter"/>
</dbReference>
<evidence type="ECO:0000256" key="1">
    <source>
        <dbReference type="ARBA" id="ARBA00006432"/>
    </source>
</evidence>
<dbReference type="Gene3D" id="2.30.38.10">
    <property type="entry name" value="Luciferase, Domain 3"/>
    <property type="match status" value="1"/>
</dbReference>
<dbReference type="Gene3D" id="3.40.50.980">
    <property type="match status" value="1"/>
</dbReference>
<dbReference type="AlphaFoldDB" id="A0A7G2C6Y1"/>
<name>A0A7G2C6Y1_9TRYP</name>
<feature type="region of interest" description="Disordered" evidence="3">
    <location>
        <begin position="320"/>
        <end position="363"/>
    </location>
</feature>
<dbReference type="PANTHER" id="PTHR43201:SF5">
    <property type="entry name" value="MEDIUM-CHAIN ACYL-COA LIGASE ACSF2, MITOCHONDRIAL"/>
    <property type="match status" value="1"/>
</dbReference>
<feature type="compositionally biased region" description="Basic and acidic residues" evidence="3">
    <location>
        <begin position="320"/>
        <end position="331"/>
    </location>
</feature>
<feature type="domain" description="AMP-dependent synthetase/ligase" evidence="4">
    <location>
        <begin position="3"/>
        <end position="179"/>
    </location>
</feature>
<evidence type="ECO:0000256" key="3">
    <source>
        <dbReference type="SAM" id="MobiDB-lite"/>
    </source>
</evidence>
<dbReference type="FunFam" id="3.30.300.30:FF:000008">
    <property type="entry name" value="2,3-dihydroxybenzoate-AMP ligase"/>
    <property type="match status" value="1"/>
</dbReference>
<gene>
    <name evidence="6" type="ORF">ADEAN_000115500</name>
</gene>
<dbReference type="Pfam" id="PF13193">
    <property type="entry name" value="AMP-binding_C"/>
    <property type="match status" value="1"/>
</dbReference>
<comment type="similarity">
    <text evidence="1">Belongs to the ATP-dependent AMP-binding enzyme family.</text>
</comment>
<dbReference type="InterPro" id="IPR025110">
    <property type="entry name" value="AMP-bd_C"/>
</dbReference>
<organism evidence="6 7">
    <name type="scientific">Angomonas deanei</name>
    <dbReference type="NCBI Taxonomy" id="59799"/>
    <lineage>
        <taxon>Eukaryota</taxon>
        <taxon>Discoba</taxon>
        <taxon>Euglenozoa</taxon>
        <taxon>Kinetoplastea</taxon>
        <taxon>Metakinetoplastina</taxon>
        <taxon>Trypanosomatida</taxon>
        <taxon>Trypanosomatidae</taxon>
        <taxon>Strigomonadinae</taxon>
        <taxon>Angomonas</taxon>
    </lineage>
</organism>
<dbReference type="EMBL" id="LR877146">
    <property type="protein sequence ID" value="CAD2213712.1"/>
    <property type="molecule type" value="Genomic_DNA"/>
</dbReference>
<dbReference type="Proteomes" id="UP000515908">
    <property type="component" value="Chromosome 02"/>
</dbReference>
<dbReference type="OrthoDB" id="10253115at2759"/>
<dbReference type="InterPro" id="IPR045851">
    <property type="entry name" value="AMP-bd_C_sf"/>
</dbReference>
<evidence type="ECO:0000259" key="5">
    <source>
        <dbReference type="Pfam" id="PF13193"/>
    </source>
</evidence>
<evidence type="ECO:0000313" key="7">
    <source>
        <dbReference type="Proteomes" id="UP000515908"/>
    </source>
</evidence>
<dbReference type="PANTHER" id="PTHR43201">
    <property type="entry name" value="ACYL-COA SYNTHETASE"/>
    <property type="match status" value="1"/>
</dbReference>
<dbReference type="GO" id="GO:0006631">
    <property type="term" value="P:fatty acid metabolic process"/>
    <property type="evidence" value="ECO:0007669"/>
    <property type="project" value="TreeGrafter"/>
</dbReference>
<dbReference type="Pfam" id="PF00501">
    <property type="entry name" value="AMP-binding"/>
    <property type="match status" value="1"/>
</dbReference>
<accession>A0A7G2C6Y1</accession>
<dbReference type="Gene3D" id="3.30.300.30">
    <property type="match status" value="1"/>
</dbReference>
<protein>
    <submittedName>
        <fullName evidence="6">AMP-binding enzyme/AMP-binding enzyme C-terminal domain containing protein, putative</fullName>
    </submittedName>
</protein>
<feature type="compositionally biased region" description="Basic and acidic residues" evidence="3">
    <location>
        <begin position="342"/>
        <end position="351"/>
    </location>
</feature>
<feature type="domain" description="AMP-binding enzyme C-terminal" evidence="5">
    <location>
        <begin position="230"/>
        <end position="305"/>
    </location>
</feature>
<evidence type="ECO:0000313" key="6">
    <source>
        <dbReference type="EMBL" id="CAD2213712.1"/>
    </source>
</evidence>
<dbReference type="SUPFAM" id="SSF56801">
    <property type="entry name" value="Acetyl-CoA synthetase-like"/>
    <property type="match status" value="1"/>
</dbReference>
<reference evidence="6 7" key="1">
    <citation type="submission" date="2020-08" db="EMBL/GenBank/DDBJ databases">
        <authorList>
            <person name="Newling K."/>
            <person name="Davey J."/>
            <person name="Forrester S."/>
        </authorList>
    </citation>
    <scope>NUCLEOTIDE SEQUENCE [LARGE SCALE GENOMIC DNA]</scope>
    <source>
        <strain evidence="7">Crithidia deanei Carvalho (ATCC PRA-265)</strain>
    </source>
</reference>
<keyword evidence="2" id="KW-0436">Ligase</keyword>
<dbReference type="InterPro" id="IPR000873">
    <property type="entry name" value="AMP-dep_synth/lig_dom"/>
</dbReference>
<proteinExistence type="inferred from homology"/>
<sequence>MHFTEKDRLCNPIPFFHCFGMVLGNLGCTTHGSCMVIASPSFDPSLTLQTVQDEKCTALYGVPTMFIAELQLPNFSSYDLKSLRTGIMGGTVCPVDTMRQVQTKMFMKEITICYGMTETSPCSTQTVIGTSIEKQVSTVGVPLDHMEIKIVDPQTGDVVPRGQEGEICSRGFAVMLKYWAAPEATNSVIDAARWMHTGDLGTMDEEGYLSCTGRIKDMIIRGGENVSPKEVEEFLYTHNSIAEVQVIGVPDETYGEEVMAWVKLVEGCTATEEELKHFCKGQITHYTIPKFWKFVTGFPTTISGKIRKVEMREVAAKELGREHLLKKKEEQTETNAETEGETSGKRPRREEGEEDTSGKKLKR</sequence>
<evidence type="ECO:0000256" key="2">
    <source>
        <dbReference type="ARBA" id="ARBA00022598"/>
    </source>
</evidence>
<evidence type="ECO:0000259" key="4">
    <source>
        <dbReference type="Pfam" id="PF00501"/>
    </source>
</evidence>
<keyword evidence="7" id="KW-1185">Reference proteome</keyword>
<dbReference type="VEuPathDB" id="TriTrypDB:ADEAN_000115500"/>